<evidence type="ECO:0000313" key="2">
    <source>
        <dbReference type="EMBL" id="KAH3697418.1"/>
    </source>
</evidence>
<gene>
    <name evidence="2" type="ORF">DPMN_084919</name>
</gene>
<dbReference type="EMBL" id="JAIWYP010000016">
    <property type="protein sequence ID" value="KAH3697418.1"/>
    <property type="molecule type" value="Genomic_DNA"/>
</dbReference>
<comment type="caution">
    <text evidence="2">The sequence shown here is derived from an EMBL/GenBank/DDBJ whole genome shotgun (WGS) entry which is preliminary data.</text>
</comment>
<reference evidence="2" key="1">
    <citation type="journal article" date="2019" name="bioRxiv">
        <title>The Genome of the Zebra Mussel, Dreissena polymorpha: A Resource for Invasive Species Research.</title>
        <authorList>
            <person name="McCartney M.A."/>
            <person name="Auch B."/>
            <person name="Kono T."/>
            <person name="Mallez S."/>
            <person name="Zhang Y."/>
            <person name="Obille A."/>
            <person name="Becker A."/>
            <person name="Abrahante J.E."/>
            <person name="Garbe J."/>
            <person name="Badalamenti J.P."/>
            <person name="Herman A."/>
            <person name="Mangelson H."/>
            <person name="Liachko I."/>
            <person name="Sullivan S."/>
            <person name="Sone E.D."/>
            <person name="Koren S."/>
            <person name="Silverstein K.A.T."/>
            <person name="Beckman K.B."/>
            <person name="Gohl D.M."/>
        </authorList>
    </citation>
    <scope>NUCLEOTIDE SEQUENCE</scope>
    <source>
        <strain evidence="2">Duluth1</strain>
        <tissue evidence="2">Whole animal</tissue>
    </source>
</reference>
<evidence type="ECO:0000313" key="3">
    <source>
        <dbReference type="Proteomes" id="UP000828390"/>
    </source>
</evidence>
<evidence type="ECO:0000256" key="1">
    <source>
        <dbReference type="SAM" id="MobiDB-lite"/>
    </source>
</evidence>
<dbReference type="Proteomes" id="UP000828390">
    <property type="component" value="Unassembled WGS sequence"/>
</dbReference>
<feature type="region of interest" description="Disordered" evidence="1">
    <location>
        <begin position="1"/>
        <end position="22"/>
    </location>
</feature>
<accession>A0A9D4BLC3</accession>
<keyword evidence="3" id="KW-1185">Reference proteome</keyword>
<proteinExistence type="predicted"/>
<name>A0A9D4BLC3_DREPO</name>
<reference evidence="2" key="2">
    <citation type="submission" date="2020-11" db="EMBL/GenBank/DDBJ databases">
        <authorList>
            <person name="McCartney M.A."/>
            <person name="Auch B."/>
            <person name="Kono T."/>
            <person name="Mallez S."/>
            <person name="Becker A."/>
            <person name="Gohl D.M."/>
            <person name="Silverstein K.A.T."/>
            <person name="Koren S."/>
            <person name="Bechman K.B."/>
            <person name="Herman A."/>
            <person name="Abrahante J.E."/>
            <person name="Garbe J."/>
        </authorList>
    </citation>
    <scope>NUCLEOTIDE SEQUENCE</scope>
    <source>
        <strain evidence="2">Duluth1</strain>
        <tissue evidence="2">Whole animal</tissue>
    </source>
</reference>
<protein>
    <recommendedName>
        <fullName evidence="4">Capsid protein</fullName>
    </recommendedName>
</protein>
<organism evidence="2 3">
    <name type="scientific">Dreissena polymorpha</name>
    <name type="common">Zebra mussel</name>
    <name type="synonym">Mytilus polymorpha</name>
    <dbReference type="NCBI Taxonomy" id="45954"/>
    <lineage>
        <taxon>Eukaryota</taxon>
        <taxon>Metazoa</taxon>
        <taxon>Spiralia</taxon>
        <taxon>Lophotrochozoa</taxon>
        <taxon>Mollusca</taxon>
        <taxon>Bivalvia</taxon>
        <taxon>Autobranchia</taxon>
        <taxon>Heteroconchia</taxon>
        <taxon>Euheterodonta</taxon>
        <taxon>Imparidentia</taxon>
        <taxon>Neoheterodontei</taxon>
        <taxon>Myida</taxon>
        <taxon>Dreissenoidea</taxon>
        <taxon>Dreissenidae</taxon>
        <taxon>Dreissena</taxon>
    </lineage>
</organism>
<dbReference type="AlphaFoldDB" id="A0A9D4BLC3"/>
<sequence>MARRRYAKRYRKKRGARRRRVRRTGRGLTIRGNRRTVFRRESIISWTAPVSAAETPVKIDFSLKQAMGTAVNGIEQLYDELKIVKSQLYCTGFCETAIEHSTKPWTAGMLQGCFMTCYDISPVVSPVTKTGMHQMAGVRFTRVPNVSTRPILLHTLNYPTFDMTGSDNRFGTGWISTGDAKDVKWGAILLSFEYPLRAGTPGWTVDSKCANAQWTLLLKSNSYIQNFILRC</sequence>
<evidence type="ECO:0008006" key="4">
    <source>
        <dbReference type="Google" id="ProtNLM"/>
    </source>
</evidence>